<name>A0ABN2RR01_9ACTN</name>
<feature type="region of interest" description="Disordered" evidence="1">
    <location>
        <begin position="181"/>
        <end position="253"/>
    </location>
</feature>
<dbReference type="Gene3D" id="3.40.50.720">
    <property type="entry name" value="NAD(P)-binding Rossmann-like Domain"/>
    <property type="match status" value="1"/>
</dbReference>
<protein>
    <recommendedName>
        <fullName evidence="6">Xanthine dehydrogenase</fullName>
    </recommendedName>
</protein>
<evidence type="ECO:0000313" key="5">
    <source>
        <dbReference type="Proteomes" id="UP001499854"/>
    </source>
</evidence>
<evidence type="ECO:0000259" key="3">
    <source>
        <dbReference type="Pfam" id="PF13478"/>
    </source>
</evidence>
<dbReference type="InterPro" id="IPR052698">
    <property type="entry name" value="MoCofactor_Util/Proc"/>
</dbReference>
<gene>
    <name evidence="4" type="ORF">GCM10009838_36540</name>
</gene>
<evidence type="ECO:0008006" key="6">
    <source>
        <dbReference type="Google" id="ProtNLM"/>
    </source>
</evidence>
<dbReference type="PANTHER" id="PTHR30388:SF4">
    <property type="entry name" value="MOLYBDENUM COFACTOR INSERTION CHAPERONE PAOD"/>
    <property type="match status" value="1"/>
</dbReference>
<dbReference type="Pfam" id="PF02625">
    <property type="entry name" value="XdhC_CoxI"/>
    <property type="match status" value="1"/>
</dbReference>
<feature type="domain" description="XdhC Rossmann" evidence="3">
    <location>
        <begin position="275"/>
        <end position="417"/>
    </location>
</feature>
<dbReference type="PANTHER" id="PTHR30388">
    <property type="entry name" value="ALDEHYDE OXIDOREDUCTASE MOLYBDENUM COFACTOR ASSEMBLY PROTEIN"/>
    <property type="match status" value="1"/>
</dbReference>
<comment type="caution">
    <text evidence="4">The sequence shown here is derived from an EMBL/GenBank/DDBJ whole genome shotgun (WGS) entry which is preliminary data.</text>
</comment>
<organism evidence="4 5">
    <name type="scientific">Catenulispora subtropica</name>
    <dbReference type="NCBI Taxonomy" id="450798"/>
    <lineage>
        <taxon>Bacteria</taxon>
        <taxon>Bacillati</taxon>
        <taxon>Actinomycetota</taxon>
        <taxon>Actinomycetes</taxon>
        <taxon>Catenulisporales</taxon>
        <taxon>Catenulisporaceae</taxon>
        <taxon>Catenulispora</taxon>
    </lineage>
</organism>
<dbReference type="InterPro" id="IPR003777">
    <property type="entry name" value="XdhC_CoxI"/>
</dbReference>
<dbReference type="InterPro" id="IPR027051">
    <property type="entry name" value="XdhC_Rossmann_dom"/>
</dbReference>
<evidence type="ECO:0000256" key="1">
    <source>
        <dbReference type="SAM" id="MobiDB-lite"/>
    </source>
</evidence>
<evidence type="ECO:0000313" key="4">
    <source>
        <dbReference type="EMBL" id="GAA1973425.1"/>
    </source>
</evidence>
<dbReference type="EMBL" id="BAAAQM010000019">
    <property type="protein sequence ID" value="GAA1973425.1"/>
    <property type="molecule type" value="Genomic_DNA"/>
</dbReference>
<evidence type="ECO:0000259" key="2">
    <source>
        <dbReference type="Pfam" id="PF02625"/>
    </source>
</evidence>
<proteinExistence type="predicted"/>
<keyword evidence="5" id="KW-1185">Reference proteome</keyword>
<sequence length="438" mass="44830">MWARVRDLLPVLLAWRAAGDPFVLATVVAAGGGPRELGAAMAVRMVDGVPGEVVGSVSGGCVEAGVFEAATEVLASGRPRLETYGLSDAEAVGLTCGGTLTVFIEPSTTGTSHLERVGEAVARDAGAAVVTVVEGPPELVGLHRGDGLRANGFAALADAVARDADALVEVGEPALRRYRLDGCPVPGKGPGRGAGWEAGPTGPTGSAGPIEPAGSTGSTEPAGRPTELAGPTGPTEPAEPAGSIGSTGSTEPRHAAASTDLVTVFFNVLSSPPRLIILGALDHAASLAGVGRFLGYHVTVCDARAVFATSERFPDAHEVVVAWPHRYLAETPIDARTAICVLTHDPKFDVPALEVALRSPAGYIGAMGSRRTCADRIERLRAAGVAEHELARLVSPIGLDLGAVTPSETAVSIAAELIAVRRRGSGEHLRDTEGRIHR</sequence>
<accession>A0ABN2RR01</accession>
<dbReference type="Proteomes" id="UP001499854">
    <property type="component" value="Unassembled WGS sequence"/>
</dbReference>
<reference evidence="4 5" key="1">
    <citation type="journal article" date="2019" name="Int. J. Syst. Evol. Microbiol.">
        <title>The Global Catalogue of Microorganisms (GCM) 10K type strain sequencing project: providing services to taxonomists for standard genome sequencing and annotation.</title>
        <authorList>
            <consortium name="The Broad Institute Genomics Platform"/>
            <consortium name="The Broad Institute Genome Sequencing Center for Infectious Disease"/>
            <person name="Wu L."/>
            <person name="Ma J."/>
        </authorList>
    </citation>
    <scope>NUCLEOTIDE SEQUENCE [LARGE SCALE GENOMIC DNA]</scope>
    <source>
        <strain evidence="4 5">JCM 16013</strain>
    </source>
</reference>
<dbReference type="Pfam" id="PF13478">
    <property type="entry name" value="XdhC_C"/>
    <property type="match status" value="1"/>
</dbReference>
<feature type="domain" description="XdhC- CoxI" evidence="2">
    <location>
        <begin position="15"/>
        <end position="85"/>
    </location>
</feature>
<feature type="compositionally biased region" description="Low complexity" evidence="1">
    <location>
        <begin position="198"/>
        <end position="209"/>
    </location>
</feature>